<accession>A0AAX4IZ51</accession>
<dbReference type="AlphaFoldDB" id="A0AAX4IZ51"/>
<organism evidence="1 2">
    <name type="scientific">Colletotrichum destructivum</name>
    <dbReference type="NCBI Taxonomy" id="34406"/>
    <lineage>
        <taxon>Eukaryota</taxon>
        <taxon>Fungi</taxon>
        <taxon>Dikarya</taxon>
        <taxon>Ascomycota</taxon>
        <taxon>Pezizomycotina</taxon>
        <taxon>Sordariomycetes</taxon>
        <taxon>Hypocreomycetidae</taxon>
        <taxon>Glomerellales</taxon>
        <taxon>Glomerellaceae</taxon>
        <taxon>Colletotrichum</taxon>
        <taxon>Colletotrichum destructivum species complex</taxon>
    </lineage>
</organism>
<evidence type="ECO:0000313" key="1">
    <source>
        <dbReference type="EMBL" id="WQF88504.1"/>
    </source>
</evidence>
<dbReference type="GeneID" id="87950018"/>
<dbReference type="RefSeq" id="XP_062785725.1">
    <property type="nucleotide sequence ID" value="XM_062929674.1"/>
</dbReference>
<evidence type="ECO:0000313" key="2">
    <source>
        <dbReference type="Proteomes" id="UP001322277"/>
    </source>
</evidence>
<protein>
    <submittedName>
        <fullName evidence="1">Uncharacterized protein</fullName>
    </submittedName>
</protein>
<gene>
    <name evidence="1" type="ORF">CDEST_13518</name>
</gene>
<reference evidence="2" key="1">
    <citation type="journal article" date="2023" name="bioRxiv">
        <title>Complete genome of the Medicago anthracnose fungus, Colletotrichum destructivum, reveals a mini-chromosome-like region within a core chromosome.</title>
        <authorList>
            <person name="Lapalu N."/>
            <person name="Simon A."/>
            <person name="Lu A."/>
            <person name="Plaumann P.-L."/>
            <person name="Amselem J."/>
            <person name="Pigne S."/>
            <person name="Auger A."/>
            <person name="Koch C."/>
            <person name="Dallery J.-F."/>
            <person name="O'Connell R.J."/>
        </authorList>
    </citation>
    <scope>NUCLEOTIDE SEQUENCE [LARGE SCALE GENOMIC DNA]</scope>
    <source>
        <strain evidence="2">CBS 520.97</strain>
    </source>
</reference>
<proteinExistence type="predicted"/>
<keyword evidence="2" id="KW-1185">Reference proteome</keyword>
<name>A0AAX4IZ51_9PEZI</name>
<dbReference type="EMBL" id="CP137313">
    <property type="protein sequence ID" value="WQF88504.1"/>
    <property type="molecule type" value="Genomic_DNA"/>
</dbReference>
<dbReference type="KEGG" id="cdet:87950018"/>
<dbReference type="Proteomes" id="UP001322277">
    <property type="component" value="Chromosome 9"/>
</dbReference>
<sequence>MMKVNKSDKECRLRAKTLGRDGSGRGIADCGNTDIACRRGSRRQKPRAVVVVVPCSSSIGRCRSSLPGLGNALDKADSAEQKVLGHGQSNGGENIASPSIHRFPPSLLPPIPAGPAPKPNMAAHIHIFPESNFAALALGLDPSSQTAAFRRERWTGSL</sequence>